<dbReference type="InterPro" id="IPR013325">
    <property type="entry name" value="RNA_pol_sigma_r2"/>
</dbReference>
<dbReference type="Gene3D" id="1.10.1740.10">
    <property type="match status" value="1"/>
</dbReference>
<dbReference type="EMBL" id="VCQU01000003">
    <property type="protein sequence ID" value="NMN95429.1"/>
    <property type="molecule type" value="Genomic_DNA"/>
</dbReference>
<evidence type="ECO:0000256" key="4">
    <source>
        <dbReference type="ARBA" id="ARBA00023125"/>
    </source>
</evidence>
<reference evidence="8 9" key="1">
    <citation type="submission" date="2019-05" db="EMBL/GenBank/DDBJ databases">
        <authorList>
            <person name="Lee S.D."/>
        </authorList>
    </citation>
    <scope>NUCLEOTIDE SEQUENCE [LARGE SCALE GENOMIC DNA]</scope>
    <source>
        <strain evidence="8 9">YC2-7</strain>
    </source>
</reference>
<evidence type="ECO:0000313" key="8">
    <source>
        <dbReference type="EMBL" id="NMN95429.1"/>
    </source>
</evidence>
<dbReference type="Gene3D" id="1.10.10.10">
    <property type="entry name" value="Winged helix-like DNA-binding domain superfamily/Winged helix DNA-binding domain"/>
    <property type="match status" value="1"/>
</dbReference>
<evidence type="ECO:0000313" key="9">
    <source>
        <dbReference type="Proteomes" id="UP000535543"/>
    </source>
</evidence>
<evidence type="ECO:0000256" key="2">
    <source>
        <dbReference type="ARBA" id="ARBA00023015"/>
    </source>
</evidence>
<evidence type="ECO:0000256" key="5">
    <source>
        <dbReference type="ARBA" id="ARBA00023163"/>
    </source>
</evidence>
<dbReference type="RefSeq" id="WP_169586306.1">
    <property type="nucleotide sequence ID" value="NZ_VCQU01000003.1"/>
</dbReference>
<dbReference type="Pfam" id="PF04545">
    <property type="entry name" value="Sigma70_r4"/>
    <property type="match status" value="1"/>
</dbReference>
<feature type="domain" description="RNA polymerase sigma-70 region 2" evidence="6">
    <location>
        <begin position="36"/>
        <end position="104"/>
    </location>
</feature>
<reference evidence="8 9" key="2">
    <citation type="submission" date="2020-06" db="EMBL/GenBank/DDBJ databases">
        <title>Antribacter stalactiti gen. nov., sp. nov., a new member of the family Nacardiaceae isolated from a cave.</title>
        <authorList>
            <person name="Kim I.S."/>
        </authorList>
    </citation>
    <scope>NUCLEOTIDE SEQUENCE [LARGE SCALE GENOMIC DNA]</scope>
    <source>
        <strain evidence="8 9">YC2-7</strain>
    </source>
</reference>
<sequence>MATLYAPTKLCADESETLSELIAGVAAGDEAPFVRLYDATAGRVYGMAVRVVRDQGHAEDITQEVFAEVWNKARQFDPARGTALGWLLTLAHRRAIDRVRSEQSRRDRENQCLTMEVRRSYDDPVSDSVIAKDSGERVQANLDDLTHLQRQALQLAYYNGLTYRETAGVLGVSLSTVKQRIRGAMARLAHIVDERSFA</sequence>
<feature type="domain" description="RNA polymerase sigma-70 region 4" evidence="7">
    <location>
        <begin position="142"/>
        <end position="189"/>
    </location>
</feature>
<dbReference type="SUPFAM" id="SSF88946">
    <property type="entry name" value="Sigma2 domain of RNA polymerase sigma factors"/>
    <property type="match status" value="1"/>
</dbReference>
<dbReference type="PANTHER" id="PTHR43133">
    <property type="entry name" value="RNA POLYMERASE ECF-TYPE SIGMA FACTO"/>
    <property type="match status" value="1"/>
</dbReference>
<dbReference type="Pfam" id="PF04542">
    <property type="entry name" value="Sigma70_r2"/>
    <property type="match status" value="1"/>
</dbReference>
<dbReference type="InterPro" id="IPR007627">
    <property type="entry name" value="RNA_pol_sigma70_r2"/>
</dbReference>
<keyword evidence="2" id="KW-0805">Transcription regulation</keyword>
<dbReference type="PANTHER" id="PTHR43133:SF66">
    <property type="entry name" value="ECF RNA POLYMERASE SIGMA FACTOR SIGK"/>
    <property type="match status" value="1"/>
</dbReference>
<dbReference type="SUPFAM" id="SSF88659">
    <property type="entry name" value="Sigma3 and sigma4 domains of RNA polymerase sigma factors"/>
    <property type="match status" value="1"/>
</dbReference>
<name>A0A848KAT7_9NOCA</name>
<dbReference type="NCBIfam" id="TIGR02937">
    <property type="entry name" value="sigma70-ECF"/>
    <property type="match status" value="1"/>
</dbReference>
<keyword evidence="5" id="KW-0804">Transcription</keyword>
<dbReference type="InterPro" id="IPR014284">
    <property type="entry name" value="RNA_pol_sigma-70_dom"/>
</dbReference>
<dbReference type="InterPro" id="IPR007630">
    <property type="entry name" value="RNA_pol_sigma70_r4"/>
</dbReference>
<keyword evidence="3" id="KW-0731">Sigma factor</keyword>
<dbReference type="AlphaFoldDB" id="A0A848KAT7"/>
<proteinExistence type="inferred from homology"/>
<evidence type="ECO:0000256" key="1">
    <source>
        <dbReference type="ARBA" id="ARBA00010641"/>
    </source>
</evidence>
<keyword evidence="9" id="KW-1185">Reference proteome</keyword>
<dbReference type="CDD" id="cd06171">
    <property type="entry name" value="Sigma70_r4"/>
    <property type="match status" value="1"/>
</dbReference>
<dbReference type="NCBIfam" id="NF007228">
    <property type="entry name" value="PRK09646.1"/>
    <property type="match status" value="1"/>
</dbReference>
<evidence type="ECO:0000259" key="7">
    <source>
        <dbReference type="Pfam" id="PF04545"/>
    </source>
</evidence>
<gene>
    <name evidence="8" type="ORF">FGL95_10345</name>
</gene>
<organism evidence="8 9">
    <name type="scientific">Antrihabitans stalactiti</name>
    <dbReference type="NCBI Taxonomy" id="2584121"/>
    <lineage>
        <taxon>Bacteria</taxon>
        <taxon>Bacillati</taxon>
        <taxon>Actinomycetota</taxon>
        <taxon>Actinomycetes</taxon>
        <taxon>Mycobacteriales</taxon>
        <taxon>Nocardiaceae</taxon>
        <taxon>Antrihabitans</taxon>
    </lineage>
</organism>
<dbReference type="GO" id="GO:0016987">
    <property type="term" value="F:sigma factor activity"/>
    <property type="evidence" value="ECO:0007669"/>
    <property type="project" value="UniProtKB-KW"/>
</dbReference>
<accession>A0A848KAT7</accession>
<dbReference type="Proteomes" id="UP000535543">
    <property type="component" value="Unassembled WGS sequence"/>
</dbReference>
<dbReference type="GO" id="GO:0006352">
    <property type="term" value="P:DNA-templated transcription initiation"/>
    <property type="evidence" value="ECO:0007669"/>
    <property type="project" value="InterPro"/>
</dbReference>
<dbReference type="GO" id="GO:0003677">
    <property type="term" value="F:DNA binding"/>
    <property type="evidence" value="ECO:0007669"/>
    <property type="project" value="UniProtKB-KW"/>
</dbReference>
<comment type="similarity">
    <text evidence="1">Belongs to the sigma-70 factor family. ECF subfamily.</text>
</comment>
<evidence type="ECO:0000256" key="3">
    <source>
        <dbReference type="ARBA" id="ARBA00023082"/>
    </source>
</evidence>
<comment type="caution">
    <text evidence="8">The sequence shown here is derived from an EMBL/GenBank/DDBJ whole genome shotgun (WGS) entry which is preliminary data.</text>
</comment>
<evidence type="ECO:0000259" key="6">
    <source>
        <dbReference type="Pfam" id="PF04542"/>
    </source>
</evidence>
<dbReference type="InterPro" id="IPR036388">
    <property type="entry name" value="WH-like_DNA-bd_sf"/>
</dbReference>
<dbReference type="InterPro" id="IPR039425">
    <property type="entry name" value="RNA_pol_sigma-70-like"/>
</dbReference>
<protein>
    <submittedName>
        <fullName evidence="8">Sigma-70 family RNA polymerase sigma factor</fullName>
    </submittedName>
</protein>
<keyword evidence="4" id="KW-0238">DNA-binding</keyword>
<dbReference type="InterPro" id="IPR013324">
    <property type="entry name" value="RNA_pol_sigma_r3/r4-like"/>
</dbReference>